<evidence type="ECO:0000313" key="2">
    <source>
        <dbReference type="Proteomes" id="UP000744676"/>
    </source>
</evidence>
<dbReference type="Proteomes" id="UP000744676">
    <property type="component" value="Unassembled WGS sequence"/>
</dbReference>
<evidence type="ECO:0000313" key="1">
    <source>
        <dbReference type="EMBL" id="KAF5099103.1"/>
    </source>
</evidence>
<accession>A0ACB6V5X5</accession>
<name>A0ACB6V5X5_9ASCO</name>
<comment type="caution">
    <text evidence="1">The sequence shown here is derived from an EMBL/GenBank/DDBJ whole genome shotgun (WGS) entry which is preliminary data.</text>
</comment>
<keyword evidence="2" id="KW-1185">Reference proteome</keyword>
<organism evidence="1 2">
    <name type="scientific">Geotrichum galactomycetum</name>
    <dbReference type="NCBI Taxonomy" id="27317"/>
    <lineage>
        <taxon>Eukaryota</taxon>
        <taxon>Fungi</taxon>
        <taxon>Dikarya</taxon>
        <taxon>Ascomycota</taxon>
        <taxon>Saccharomycotina</taxon>
        <taxon>Dipodascomycetes</taxon>
        <taxon>Dipodascales</taxon>
        <taxon>Dipodascaceae</taxon>
        <taxon>Geotrichum</taxon>
    </lineage>
</organism>
<sequence length="1049" mass="115793">MSSSQLIGNQFDDESDLNSIASDIIFKGRGGNFDFDDQISVSDDATSLASGMGFEHDGRYHELEEHGNYVSALPEHACAYCGVHSVSSVVKCVTCDKWFCNSRGGGSSSHIISHLVRARHKAVALHPDSELGDTTLECYNCGTKNVFVLGFISAKAETVVVILCRHPCASAPAGKELNWDTAQWDPLVVDRSFIPWLVSVPTAEEESRARKITPGEMVKLEDLWKENPYATIDELNDPAVNQEVPQVALRYDNGFEYQRIFGPLVALEAEYDRKQKESQSQGGVSVTWDFGLSQRYSVSFYTSGFDDSSVRIMIGDEMTIRYDGNEGPPWSANGFVIKIADNNSEEVVLELQPGANPPTELTSNFSIDFVWSGITYDRIQYSLKQFAADEYSVSGYIYHKLLGHEVNSQFFDTEIPKDLSVPGIAELNESQLDAVTSVLRSPLSLIQGPPGTGKTVVSTSIVYHLRRMTNEAVLVCAPSNVAADQLAERIDKTGLNVVRLVAKSRENVISENIKELSLNSKVLSDPKANRELVKLEQLKDVLGELSAQDRLKHAKLLRKSEVALIKNADVVVCTCSAAGDKRLSNIRFRTVLIDESTQATEPECLIPVVHGCKQLILVGDHQQLGPVVGCKPASNAGLSKSLFERLVVLDHTPIRLTVQYRMHPCLSEFPSNMFYDGSLQNGVTRQQRERFELDFPWPVPENPMMFWSIIGQEEFSSSGTSYLNRAEASNCEKLVTKFFKAGVDPSQIGIITPYEGQRAYLTQYMISTGSMDKELYKAVEVESVDAFQGREKDYIIVSCVRSNEHQGIGFLSDPRRLNVALTRAKYGLVLLGNPKVLSKNLLWLHLLTHFREKSSLVEGPINRLQPSSIQLHKPHANRTRRRAPGPPQTAAAKELSYSQNFPPLGSNGTDFSGNGSFYGYGGQFVNDTASIDGDSVRSSHLASELFRDFDHESTTGTEVGIPMPGLADPSNLPMFFQQGFSNGNPGVPNNYKQASESQTTSVLDKSIGNSLSERLTKFLDTNDDDDVDSSDDDDLESVTTSFASQIGLY</sequence>
<protein>
    <submittedName>
        <fullName evidence="1">Uncharacterized protein</fullName>
    </submittedName>
</protein>
<proteinExistence type="predicted"/>
<dbReference type="EMBL" id="QVQA01000037">
    <property type="protein sequence ID" value="KAF5099103.1"/>
    <property type="molecule type" value="Genomic_DNA"/>
</dbReference>
<reference evidence="1 2" key="1">
    <citation type="journal article" date="2020" name="Front. Microbiol.">
        <title>Phenotypic and Genetic Characterization of the Cheese Ripening Yeast Geotrichum candidum.</title>
        <authorList>
            <person name="Perkins V."/>
            <person name="Vignola S."/>
            <person name="Lessard M.H."/>
            <person name="Plante P.L."/>
            <person name="Corbeil J."/>
            <person name="Dugat-Bony E."/>
            <person name="Frenette M."/>
            <person name="Labrie S."/>
        </authorList>
    </citation>
    <scope>NUCLEOTIDE SEQUENCE [LARGE SCALE GENOMIC DNA]</scope>
    <source>
        <strain evidence="1 2">LMA-1147</strain>
    </source>
</reference>
<gene>
    <name evidence="1" type="ORF">D0Z00_001767</name>
</gene>